<keyword evidence="2" id="KW-0812">Transmembrane</keyword>
<dbReference type="EMBL" id="BGPR01066934">
    <property type="protein sequence ID" value="GBO41332.1"/>
    <property type="molecule type" value="Genomic_DNA"/>
</dbReference>
<dbReference type="AlphaFoldDB" id="A0A4Y2WZW2"/>
<evidence type="ECO:0000256" key="4">
    <source>
        <dbReference type="ARBA" id="ARBA00022989"/>
    </source>
</evidence>
<protein>
    <submittedName>
        <fullName evidence="7">Otoferlin</fullName>
    </submittedName>
</protein>
<organism evidence="7 8">
    <name type="scientific">Araneus ventricosus</name>
    <name type="common">Orbweaver spider</name>
    <name type="synonym">Epeira ventricosa</name>
    <dbReference type="NCBI Taxonomy" id="182803"/>
    <lineage>
        <taxon>Eukaryota</taxon>
        <taxon>Metazoa</taxon>
        <taxon>Ecdysozoa</taxon>
        <taxon>Arthropoda</taxon>
        <taxon>Chelicerata</taxon>
        <taxon>Arachnida</taxon>
        <taxon>Araneae</taxon>
        <taxon>Araneomorphae</taxon>
        <taxon>Entelegynae</taxon>
        <taxon>Araneoidea</taxon>
        <taxon>Araneidae</taxon>
        <taxon>Araneus</taxon>
    </lineage>
</organism>
<dbReference type="GO" id="GO:0007009">
    <property type="term" value="P:plasma membrane organization"/>
    <property type="evidence" value="ECO:0007669"/>
    <property type="project" value="TreeGrafter"/>
</dbReference>
<keyword evidence="8" id="KW-1185">Reference proteome</keyword>
<evidence type="ECO:0000313" key="8">
    <source>
        <dbReference type="Proteomes" id="UP000499080"/>
    </source>
</evidence>
<keyword evidence="4" id="KW-1133">Transmembrane helix</keyword>
<comment type="subcellular location">
    <subcellularLocation>
        <location evidence="1">Membrane</location>
        <topology evidence="1">Single-pass membrane protein</topology>
    </subcellularLocation>
</comment>
<feature type="domain" description="C2" evidence="6">
    <location>
        <begin position="48"/>
        <end position="95"/>
    </location>
</feature>
<name>A0A4Y2WZW2_ARAVE</name>
<evidence type="ECO:0000313" key="7">
    <source>
        <dbReference type="EMBL" id="GBO41332.1"/>
    </source>
</evidence>
<accession>A0A4Y2WZW2</accession>
<evidence type="ECO:0000256" key="1">
    <source>
        <dbReference type="ARBA" id="ARBA00004167"/>
    </source>
</evidence>
<dbReference type="InterPro" id="IPR035892">
    <property type="entry name" value="C2_domain_sf"/>
</dbReference>
<keyword evidence="5" id="KW-0472">Membrane</keyword>
<evidence type="ECO:0000256" key="5">
    <source>
        <dbReference type="ARBA" id="ARBA00023136"/>
    </source>
</evidence>
<dbReference type="Gene3D" id="2.60.40.150">
    <property type="entry name" value="C2 domain"/>
    <property type="match status" value="1"/>
</dbReference>
<dbReference type="PANTHER" id="PTHR12546">
    <property type="entry name" value="FER-1-LIKE"/>
    <property type="match status" value="1"/>
</dbReference>
<dbReference type="Pfam" id="PF00168">
    <property type="entry name" value="C2"/>
    <property type="match status" value="1"/>
</dbReference>
<comment type="caution">
    <text evidence="7">The sequence shown here is derived from an EMBL/GenBank/DDBJ whole genome shotgun (WGS) entry which is preliminary data.</text>
</comment>
<evidence type="ECO:0000256" key="2">
    <source>
        <dbReference type="ARBA" id="ARBA00022692"/>
    </source>
</evidence>
<dbReference type="Proteomes" id="UP000499080">
    <property type="component" value="Unassembled WGS sequence"/>
</dbReference>
<sequence>MRIILEGCFRIYRSPLPRDALDPLLPLGEDSDGLFGGVPKNKPTKVLVRAYIVKAVNLEPSKATNTTDPYIVLQLGKHRLSDKENYISKQLNPVFG</sequence>
<proteinExistence type="predicted"/>
<feature type="non-terminal residue" evidence="7">
    <location>
        <position position="96"/>
    </location>
</feature>
<evidence type="ECO:0000256" key="3">
    <source>
        <dbReference type="ARBA" id="ARBA00022737"/>
    </source>
</evidence>
<dbReference type="SUPFAM" id="SSF49562">
    <property type="entry name" value="C2 domain (Calcium/lipid-binding domain, CaLB)"/>
    <property type="match status" value="1"/>
</dbReference>
<dbReference type="GO" id="GO:0016020">
    <property type="term" value="C:membrane"/>
    <property type="evidence" value="ECO:0007669"/>
    <property type="project" value="UniProtKB-SubCell"/>
</dbReference>
<evidence type="ECO:0000259" key="6">
    <source>
        <dbReference type="Pfam" id="PF00168"/>
    </source>
</evidence>
<dbReference type="OrthoDB" id="6433439at2759"/>
<dbReference type="InterPro" id="IPR000008">
    <property type="entry name" value="C2_dom"/>
</dbReference>
<dbReference type="InterPro" id="IPR037721">
    <property type="entry name" value="Ferlin"/>
</dbReference>
<gene>
    <name evidence="7" type="primary">OTOF_0</name>
    <name evidence="7" type="ORF">AVEN_233643_1</name>
</gene>
<reference evidence="7 8" key="1">
    <citation type="journal article" date="2019" name="Sci. Rep.">
        <title>Orb-weaving spider Araneus ventricosus genome elucidates the spidroin gene catalogue.</title>
        <authorList>
            <person name="Kono N."/>
            <person name="Nakamura H."/>
            <person name="Ohtoshi R."/>
            <person name="Moran D.A.P."/>
            <person name="Shinohara A."/>
            <person name="Yoshida Y."/>
            <person name="Fujiwara M."/>
            <person name="Mori M."/>
            <person name="Tomita M."/>
            <person name="Arakawa K."/>
        </authorList>
    </citation>
    <scope>NUCLEOTIDE SEQUENCE [LARGE SCALE GENOMIC DNA]</scope>
</reference>
<keyword evidence="3" id="KW-0677">Repeat</keyword>
<dbReference type="PANTHER" id="PTHR12546:SF60">
    <property type="entry name" value="MISFIRE, ISOFORM F"/>
    <property type="match status" value="1"/>
</dbReference>